<proteinExistence type="predicted"/>
<evidence type="ECO:0000256" key="1">
    <source>
        <dbReference type="SAM" id="MobiDB-lite"/>
    </source>
</evidence>
<reference evidence="2 3" key="1">
    <citation type="submission" date="2016-07" db="EMBL/GenBank/DDBJ databases">
        <title>Pervasive Adenine N6-methylation of Active Genes in Fungi.</title>
        <authorList>
            <consortium name="DOE Joint Genome Institute"/>
            <person name="Mondo S.J."/>
            <person name="Dannebaum R.O."/>
            <person name="Kuo R.C."/>
            <person name="Labutti K."/>
            <person name="Haridas S."/>
            <person name="Kuo A."/>
            <person name="Salamov A."/>
            <person name="Ahrendt S.R."/>
            <person name="Lipzen A."/>
            <person name="Sullivan W."/>
            <person name="Andreopoulos W.B."/>
            <person name="Clum A."/>
            <person name="Lindquist E."/>
            <person name="Daum C."/>
            <person name="Ramamoorthy G.K."/>
            <person name="Gryganskyi A."/>
            <person name="Culley D."/>
            <person name="Magnuson J.K."/>
            <person name="James T.Y."/>
            <person name="O'Malley M.A."/>
            <person name="Stajich J.E."/>
            <person name="Spatafora J.W."/>
            <person name="Visel A."/>
            <person name="Grigoriev I.V."/>
        </authorList>
    </citation>
    <scope>NUCLEOTIDE SEQUENCE [LARGE SCALE GENOMIC DNA]</scope>
    <source>
        <strain evidence="2 3">NRRL 3116</strain>
    </source>
</reference>
<protein>
    <submittedName>
        <fullName evidence="2">Uncharacterized protein</fullName>
    </submittedName>
</protein>
<dbReference type="AlphaFoldDB" id="A0A1Y2GFS3"/>
<evidence type="ECO:0000313" key="3">
    <source>
        <dbReference type="Proteomes" id="UP000193648"/>
    </source>
</evidence>
<feature type="region of interest" description="Disordered" evidence="1">
    <location>
        <begin position="1"/>
        <end position="25"/>
    </location>
</feature>
<dbReference type="OrthoDB" id="2442429at2759"/>
<dbReference type="GeneID" id="33561348"/>
<dbReference type="InParanoid" id="A0A1Y2GFS3"/>
<gene>
    <name evidence="2" type="ORF">BCR41DRAFT_133938</name>
</gene>
<dbReference type="RefSeq" id="XP_021878927.1">
    <property type="nucleotide sequence ID" value="XM_022019503.1"/>
</dbReference>
<comment type="caution">
    <text evidence="2">The sequence shown here is derived from an EMBL/GenBank/DDBJ whole genome shotgun (WGS) entry which is preliminary data.</text>
</comment>
<accession>A0A1Y2GFS3</accession>
<evidence type="ECO:0000313" key="2">
    <source>
        <dbReference type="EMBL" id="ORZ09657.1"/>
    </source>
</evidence>
<dbReference type="EMBL" id="MCFF01000033">
    <property type="protein sequence ID" value="ORZ09657.1"/>
    <property type="molecule type" value="Genomic_DNA"/>
</dbReference>
<name>A0A1Y2GFS3_9FUNG</name>
<dbReference type="Proteomes" id="UP000193648">
    <property type="component" value="Unassembled WGS sequence"/>
</dbReference>
<keyword evidence="3" id="KW-1185">Reference proteome</keyword>
<organism evidence="2 3">
    <name type="scientific">Lobosporangium transversale</name>
    <dbReference type="NCBI Taxonomy" id="64571"/>
    <lineage>
        <taxon>Eukaryota</taxon>
        <taxon>Fungi</taxon>
        <taxon>Fungi incertae sedis</taxon>
        <taxon>Mucoromycota</taxon>
        <taxon>Mortierellomycotina</taxon>
        <taxon>Mortierellomycetes</taxon>
        <taxon>Mortierellales</taxon>
        <taxon>Mortierellaceae</taxon>
        <taxon>Lobosporangium</taxon>
    </lineage>
</organism>
<sequence length="243" mass="26884">MNYHGASHPSINHSSMPTKQPSTFEDNVINNSVKSALKEEAETNADTASDLLAAILVLYKDTMINSPSVLHPPLPLRIFRDYLDTHPSYAEQQVSQGVTDLEKKSAKVAKSWISSQEAFLPVNLLFYAIINLTRPGSSFTESIEFNAKAVFNVVIASIAQGSQARDCVQLLVLCMHLKDTKDCYPLRTLASMVCLDIICAMSLPIHARTSALRLVLGPADFVLYHLETRIRLSEIISHLVMDV</sequence>
<feature type="compositionally biased region" description="Polar residues" evidence="1">
    <location>
        <begin position="9"/>
        <end position="25"/>
    </location>
</feature>